<sequence>MLRISFFLSYFVAIGFLQKCLGDKTGVTFTFKEYQYKDSPKNEMTFREYETACEQSSACSQINGLPRTRCVRECVSPSCYREIYQSDPLEEGEIDVRLNSFKGCFIQRSGRTRN</sequence>
<feature type="non-terminal residue" evidence="2">
    <location>
        <position position="114"/>
    </location>
</feature>
<dbReference type="Proteomes" id="UP000838878">
    <property type="component" value="Chromosome 12"/>
</dbReference>
<dbReference type="PANTHER" id="PTHR35455:SF1">
    <property type="entry name" value="AGAP005842-PA"/>
    <property type="match status" value="1"/>
</dbReference>
<feature type="signal peptide" evidence="1">
    <location>
        <begin position="1"/>
        <end position="22"/>
    </location>
</feature>
<evidence type="ECO:0000256" key="1">
    <source>
        <dbReference type="SAM" id="SignalP"/>
    </source>
</evidence>
<keyword evidence="1" id="KW-0732">Signal</keyword>
<reference evidence="2" key="1">
    <citation type="submission" date="2021-12" db="EMBL/GenBank/DDBJ databases">
        <authorList>
            <person name="Martin H S."/>
        </authorList>
    </citation>
    <scope>NUCLEOTIDE SEQUENCE</scope>
</reference>
<dbReference type="InterPro" id="IPR031985">
    <property type="entry name" value="DUF4787"/>
</dbReference>
<name>A0A8J9V7Z3_9NEOP</name>
<dbReference type="PANTHER" id="PTHR35455">
    <property type="entry name" value="UNNAMED PRODUCT"/>
    <property type="match status" value="1"/>
</dbReference>
<keyword evidence="3" id="KW-1185">Reference proteome</keyword>
<dbReference type="Pfam" id="PF16029">
    <property type="entry name" value="DUF4787"/>
    <property type="match status" value="1"/>
</dbReference>
<feature type="chain" id="PRO_5035453831" evidence="1">
    <location>
        <begin position="23"/>
        <end position="114"/>
    </location>
</feature>
<gene>
    <name evidence="2" type="ORF">BINO364_LOCUS4254</name>
</gene>
<dbReference type="EMBL" id="OV170232">
    <property type="protein sequence ID" value="CAH0717673.1"/>
    <property type="molecule type" value="Genomic_DNA"/>
</dbReference>
<evidence type="ECO:0000313" key="2">
    <source>
        <dbReference type="EMBL" id="CAH0717673.1"/>
    </source>
</evidence>
<organism evidence="2 3">
    <name type="scientific">Brenthis ino</name>
    <name type="common">lesser marbled fritillary</name>
    <dbReference type="NCBI Taxonomy" id="405034"/>
    <lineage>
        <taxon>Eukaryota</taxon>
        <taxon>Metazoa</taxon>
        <taxon>Ecdysozoa</taxon>
        <taxon>Arthropoda</taxon>
        <taxon>Hexapoda</taxon>
        <taxon>Insecta</taxon>
        <taxon>Pterygota</taxon>
        <taxon>Neoptera</taxon>
        <taxon>Endopterygota</taxon>
        <taxon>Lepidoptera</taxon>
        <taxon>Glossata</taxon>
        <taxon>Ditrysia</taxon>
        <taxon>Papilionoidea</taxon>
        <taxon>Nymphalidae</taxon>
        <taxon>Heliconiinae</taxon>
        <taxon>Argynnini</taxon>
        <taxon>Brenthis</taxon>
    </lineage>
</organism>
<accession>A0A8J9V7Z3</accession>
<evidence type="ECO:0000313" key="3">
    <source>
        <dbReference type="Proteomes" id="UP000838878"/>
    </source>
</evidence>
<proteinExistence type="predicted"/>
<dbReference type="AlphaFoldDB" id="A0A8J9V7Z3"/>
<dbReference type="OrthoDB" id="1915375at2759"/>
<protein>
    <submittedName>
        <fullName evidence="2">Uncharacterized protein</fullName>
    </submittedName>
</protein>